<name>A0ABX5YFQ7_9PLAN</name>
<dbReference type="Proteomes" id="UP000322887">
    <property type="component" value="Chromosome"/>
</dbReference>
<sequence>MNNFKFRETKAEFLCYRFSLISIDVNQEVEHSFVMMKNQFSLIVIVFESSIQRRNISKEPSIIRAYKLDDHQELLSNQSNASLSSSITGSVSFAVLQMDYPARCDRFSTLEK</sequence>
<accession>A0ABX5YFQ7</accession>
<evidence type="ECO:0000313" key="1">
    <source>
        <dbReference type="EMBL" id="QEG14413.1"/>
    </source>
</evidence>
<proteinExistence type="predicted"/>
<protein>
    <submittedName>
        <fullName evidence="1">Uncharacterized protein</fullName>
    </submittedName>
</protein>
<gene>
    <name evidence="1" type="ORF">GmarT_02480</name>
</gene>
<dbReference type="EMBL" id="CP042910">
    <property type="protein sequence ID" value="QEG14413.1"/>
    <property type="molecule type" value="Genomic_DNA"/>
</dbReference>
<organism evidence="1 2">
    <name type="scientific">Gimesia maris</name>
    <dbReference type="NCBI Taxonomy" id="122"/>
    <lineage>
        <taxon>Bacteria</taxon>
        <taxon>Pseudomonadati</taxon>
        <taxon>Planctomycetota</taxon>
        <taxon>Planctomycetia</taxon>
        <taxon>Planctomycetales</taxon>
        <taxon>Planctomycetaceae</taxon>
        <taxon>Gimesia</taxon>
    </lineage>
</organism>
<reference evidence="1 2" key="1">
    <citation type="submission" date="2019-08" db="EMBL/GenBank/DDBJ databases">
        <title>Deep-cultivation of Planctomycetes and their phenomic and genomic characterization uncovers novel biology.</title>
        <authorList>
            <person name="Wiegand S."/>
            <person name="Jogler M."/>
            <person name="Boedeker C."/>
            <person name="Pinto D."/>
            <person name="Vollmers J."/>
            <person name="Rivas-Marin E."/>
            <person name="Kohn T."/>
            <person name="Peeters S.H."/>
            <person name="Heuer A."/>
            <person name="Rast P."/>
            <person name="Oberbeckmann S."/>
            <person name="Bunk B."/>
            <person name="Jeske O."/>
            <person name="Meyerdierks A."/>
            <person name="Storesund J.E."/>
            <person name="Kallscheuer N."/>
            <person name="Luecker S."/>
            <person name="Lage O.M."/>
            <person name="Pohl T."/>
            <person name="Merkel B.J."/>
            <person name="Hornburger P."/>
            <person name="Mueller R.-W."/>
            <person name="Bruemmer F."/>
            <person name="Labrenz M."/>
            <person name="Spormann A.M."/>
            <person name="Op den Camp H."/>
            <person name="Overmann J."/>
            <person name="Amann R."/>
            <person name="Jetten M.S.M."/>
            <person name="Mascher T."/>
            <person name="Medema M.H."/>
            <person name="Devos D.P."/>
            <person name="Kaster A.-K."/>
            <person name="Ovreas L."/>
            <person name="Rohde M."/>
            <person name="Galperin M.Y."/>
            <person name="Jogler C."/>
        </authorList>
    </citation>
    <scope>NUCLEOTIDE SEQUENCE [LARGE SCALE GENOMIC DNA]</scope>
    <source>
        <strain evidence="1 2">DSM 8797</strain>
    </source>
</reference>
<evidence type="ECO:0000313" key="2">
    <source>
        <dbReference type="Proteomes" id="UP000322887"/>
    </source>
</evidence>
<keyword evidence="2" id="KW-1185">Reference proteome</keyword>